<dbReference type="SMART" id="SM00421">
    <property type="entry name" value="HTH_LUXR"/>
    <property type="match status" value="1"/>
</dbReference>
<sequence>MLEGCRGTGKSRFLQEITRAAQQRSFTVFEQRALVLPTESGLVGPTHAANVPREPDGLPRPEKPPVHAPGSRQLRGRLTEQLDARIEEHSALGPVLVAIDDAHHADPAWLPVLSTLTPPVSDHPLVWALTRQAGQGGPHIDRLFGTHHARVTRIELGPLGDPVVDELVTDLVGAKAAPDLLGLVATAGGNPLLIRELVQGLVEEQKIQIDRGTARLLSRTLPQRMHSLVQDQLRALSVKSRQLLQVAAALGKCFAVQHVAEMLHETTATLLPALEETLSAGLLVGHSERLTFSHEIVWQAVTESMPQSVRVPLCHEAARILSGTGPDHGGRENRPGVRADRSADLAPAGSARTSGADEAIGPPRVLSAIDNEVASGKLAVATTLAQNALTRPMSPLHAVELRCRLAHIMIMSGRSRPAVELAEQALAERRLPDTLRAEASAARVLALSLHDEDQARREAETILADPHTRAGDPSVAIAGMVLSNVLWKDGELAESLRLAREAVVNLRTTTPSTWRTHVTLALARKLSNRHEIAAADVVIQESRPTMDPSDLALHTAAPAIARARLLAQAGRLSESRVQARSALAVAQESGAHLLVPLALSALAMVALRTGDLLTAAEYVRRCRVNLATGNTPLWSAQYDWVELLLAAEQDGPRRAMDLLENHHSGLPTRRLLFIEEPGAAAWLVRLALTVGDAGLARTVLRTAEELATRNPDFPTVVVGAKHARGLLDGDAGALANAASEHLEPWAAAWAAEDLGVHILGAGVGGTEPAVAKLGRALKGFEHIGAERDAARVRNRLRALGVRRQRLATPKTAALGWSSLNDMERTIAHLVSQGLTNRQIAKRIFLSPHTVNYHLRQTFRKLDIRSRMELARLTQEHLPQSDPLAPQSDPLAG</sequence>
<evidence type="ECO:0000256" key="3">
    <source>
        <dbReference type="SAM" id="MobiDB-lite"/>
    </source>
</evidence>
<dbReference type="Gene3D" id="1.10.10.10">
    <property type="entry name" value="Winged helix-like DNA-binding domain superfamily/Winged helix DNA-binding domain"/>
    <property type="match status" value="1"/>
</dbReference>
<reference evidence="5 6" key="1">
    <citation type="submission" date="2018-10" db="EMBL/GenBank/DDBJ databases">
        <title>Sequencing the genomes of 1000 actinobacteria strains.</title>
        <authorList>
            <person name="Klenk H.-P."/>
        </authorList>
    </citation>
    <scope>NUCLEOTIDE SEQUENCE [LARGE SCALE GENOMIC DNA]</scope>
    <source>
        <strain evidence="5 6">DSM 45175</strain>
    </source>
</reference>
<dbReference type="CDD" id="cd06170">
    <property type="entry name" value="LuxR_C_like"/>
    <property type="match status" value="1"/>
</dbReference>
<dbReference type="EMBL" id="RBKT01000001">
    <property type="protein sequence ID" value="RKR90388.1"/>
    <property type="molecule type" value="Genomic_DNA"/>
</dbReference>
<evidence type="ECO:0000259" key="4">
    <source>
        <dbReference type="PROSITE" id="PS50043"/>
    </source>
</evidence>
<dbReference type="InterPro" id="IPR027417">
    <property type="entry name" value="P-loop_NTPase"/>
</dbReference>
<dbReference type="Gene3D" id="1.25.40.10">
    <property type="entry name" value="Tetratricopeptide repeat domain"/>
    <property type="match status" value="1"/>
</dbReference>
<dbReference type="PRINTS" id="PR00038">
    <property type="entry name" value="HTHLUXR"/>
</dbReference>
<evidence type="ECO:0000256" key="1">
    <source>
        <dbReference type="ARBA" id="ARBA00022741"/>
    </source>
</evidence>
<dbReference type="GO" id="GO:0005524">
    <property type="term" value="F:ATP binding"/>
    <property type="evidence" value="ECO:0007669"/>
    <property type="project" value="UniProtKB-KW"/>
</dbReference>
<dbReference type="GO" id="GO:0005737">
    <property type="term" value="C:cytoplasm"/>
    <property type="evidence" value="ECO:0007669"/>
    <property type="project" value="TreeGrafter"/>
</dbReference>
<feature type="region of interest" description="Disordered" evidence="3">
    <location>
        <begin position="42"/>
        <end position="73"/>
    </location>
</feature>
<feature type="compositionally biased region" description="Basic and acidic residues" evidence="3">
    <location>
        <begin position="53"/>
        <end position="65"/>
    </location>
</feature>
<organism evidence="5 6">
    <name type="scientific">Micromonospora pisi</name>
    <dbReference type="NCBI Taxonomy" id="589240"/>
    <lineage>
        <taxon>Bacteria</taxon>
        <taxon>Bacillati</taxon>
        <taxon>Actinomycetota</taxon>
        <taxon>Actinomycetes</taxon>
        <taxon>Micromonosporales</taxon>
        <taxon>Micromonosporaceae</taxon>
        <taxon>Micromonospora</taxon>
    </lineage>
</organism>
<dbReference type="PANTHER" id="PTHR16305:SF28">
    <property type="entry name" value="GUANYLATE CYCLASE DOMAIN-CONTAINING PROTEIN"/>
    <property type="match status" value="1"/>
</dbReference>
<dbReference type="SUPFAM" id="SSF46894">
    <property type="entry name" value="C-terminal effector domain of the bipartite response regulators"/>
    <property type="match status" value="1"/>
</dbReference>
<dbReference type="GO" id="GO:0004016">
    <property type="term" value="F:adenylate cyclase activity"/>
    <property type="evidence" value="ECO:0007669"/>
    <property type="project" value="TreeGrafter"/>
</dbReference>
<evidence type="ECO:0000313" key="5">
    <source>
        <dbReference type="EMBL" id="RKR90388.1"/>
    </source>
</evidence>
<dbReference type="Pfam" id="PF00196">
    <property type="entry name" value="GerE"/>
    <property type="match status" value="1"/>
</dbReference>
<comment type="caution">
    <text evidence="5">The sequence shown here is derived from an EMBL/GenBank/DDBJ whole genome shotgun (WGS) entry which is preliminary data.</text>
</comment>
<keyword evidence="1" id="KW-0547">Nucleotide-binding</keyword>
<dbReference type="SUPFAM" id="SSF52540">
    <property type="entry name" value="P-loop containing nucleoside triphosphate hydrolases"/>
    <property type="match status" value="1"/>
</dbReference>
<dbReference type="AlphaFoldDB" id="A0A495JPC5"/>
<dbReference type="GO" id="GO:0006355">
    <property type="term" value="P:regulation of DNA-templated transcription"/>
    <property type="evidence" value="ECO:0007669"/>
    <property type="project" value="InterPro"/>
</dbReference>
<dbReference type="PANTHER" id="PTHR16305">
    <property type="entry name" value="TESTICULAR SOLUBLE ADENYLYL CYCLASE"/>
    <property type="match status" value="1"/>
</dbReference>
<dbReference type="InterPro" id="IPR011990">
    <property type="entry name" value="TPR-like_helical_dom_sf"/>
</dbReference>
<feature type="region of interest" description="Disordered" evidence="3">
    <location>
        <begin position="320"/>
        <end position="361"/>
    </location>
</feature>
<proteinExistence type="predicted"/>
<keyword evidence="6" id="KW-1185">Reference proteome</keyword>
<protein>
    <submittedName>
        <fullName evidence="5">Regulatory LuxR family protein</fullName>
    </submittedName>
</protein>
<feature type="domain" description="HTH luxR-type" evidence="4">
    <location>
        <begin position="812"/>
        <end position="877"/>
    </location>
</feature>
<feature type="compositionally biased region" description="Basic and acidic residues" evidence="3">
    <location>
        <begin position="328"/>
        <end position="343"/>
    </location>
</feature>
<dbReference type="GO" id="GO:0003677">
    <property type="term" value="F:DNA binding"/>
    <property type="evidence" value="ECO:0007669"/>
    <property type="project" value="InterPro"/>
</dbReference>
<evidence type="ECO:0000313" key="6">
    <source>
        <dbReference type="Proteomes" id="UP000277671"/>
    </source>
</evidence>
<dbReference type="Proteomes" id="UP000277671">
    <property type="component" value="Unassembled WGS sequence"/>
</dbReference>
<accession>A0A495JPC5</accession>
<dbReference type="PROSITE" id="PS50043">
    <property type="entry name" value="HTH_LUXR_2"/>
    <property type="match status" value="1"/>
</dbReference>
<name>A0A495JPC5_9ACTN</name>
<keyword evidence="2" id="KW-0067">ATP-binding</keyword>
<feature type="region of interest" description="Disordered" evidence="3">
    <location>
        <begin position="872"/>
        <end position="892"/>
    </location>
</feature>
<gene>
    <name evidence="5" type="ORF">BDK92_4760</name>
</gene>
<dbReference type="InterPro" id="IPR016032">
    <property type="entry name" value="Sig_transdc_resp-reg_C-effctor"/>
</dbReference>
<evidence type="ECO:0000256" key="2">
    <source>
        <dbReference type="ARBA" id="ARBA00022840"/>
    </source>
</evidence>
<dbReference type="InterPro" id="IPR036388">
    <property type="entry name" value="WH-like_DNA-bd_sf"/>
</dbReference>
<dbReference type="InterPro" id="IPR000792">
    <property type="entry name" value="Tscrpt_reg_LuxR_C"/>
</dbReference>